<gene>
    <name evidence="2" type="ORF">M413DRAFT_167377</name>
</gene>
<accession>A0A0C3C957</accession>
<dbReference type="PANTHER" id="PTHR28014:SF1">
    <property type="entry name" value="NEGATIVE REGULATOR OF RAS-CAMP PATHWAY"/>
    <property type="match status" value="1"/>
</dbReference>
<dbReference type="STRING" id="686832.A0A0C3C957"/>
<dbReference type="AlphaFoldDB" id="A0A0C3C957"/>
<dbReference type="GO" id="GO:0006808">
    <property type="term" value="P:regulation of nitrogen utilization"/>
    <property type="evidence" value="ECO:0007669"/>
    <property type="project" value="TreeGrafter"/>
</dbReference>
<reference evidence="2 3" key="1">
    <citation type="submission" date="2014-04" db="EMBL/GenBank/DDBJ databases">
        <authorList>
            <consortium name="DOE Joint Genome Institute"/>
            <person name="Kuo A."/>
            <person name="Gay G."/>
            <person name="Dore J."/>
            <person name="Kohler A."/>
            <person name="Nagy L.G."/>
            <person name="Floudas D."/>
            <person name="Copeland A."/>
            <person name="Barry K.W."/>
            <person name="Cichocki N."/>
            <person name="Veneault-Fourrey C."/>
            <person name="LaButti K."/>
            <person name="Lindquist E.A."/>
            <person name="Lipzen A."/>
            <person name="Lundell T."/>
            <person name="Morin E."/>
            <person name="Murat C."/>
            <person name="Sun H."/>
            <person name="Tunlid A."/>
            <person name="Henrissat B."/>
            <person name="Grigoriev I.V."/>
            <person name="Hibbett D.S."/>
            <person name="Martin F."/>
            <person name="Nordberg H.P."/>
            <person name="Cantor M.N."/>
            <person name="Hua S.X."/>
        </authorList>
    </citation>
    <scope>NUCLEOTIDE SEQUENCE [LARGE SCALE GENOMIC DNA]</scope>
    <source>
        <strain evidence="3">h7</strain>
    </source>
</reference>
<dbReference type="GO" id="GO:0000122">
    <property type="term" value="P:negative regulation of transcription by RNA polymerase II"/>
    <property type="evidence" value="ECO:0007669"/>
    <property type="project" value="TreeGrafter"/>
</dbReference>
<dbReference type="InterPro" id="IPR013860">
    <property type="entry name" value="AreA_GATA"/>
</dbReference>
<dbReference type="GO" id="GO:0031930">
    <property type="term" value="P:mitochondria-nucleus signaling pathway"/>
    <property type="evidence" value="ECO:0007669"/>
    <property type="project" value="TreeGrafter"/>
</dbReference>
<dbReference type="EMBL" id="KN831782">
    <property type="protein sequence ID" value="KIM40754.1"/>
    <property type="molecule type" value="Genomic_DNA"/>
</dbReference>
<dbReference type="HOGENOM" id="CLU_1447865_0_0_1"/>
<evidence type="ECO:0000313" key="2">
    <source>
        <dbReference type="EMBL" id="KIM40754.1"/>
    </source>
</evidence>
<name>A0A0C3C957_HEBCY</name>
<evidence type="ECO:0000259" key="1">
    <source>
        <dbReference type="Pfam" id="PF08550"/>
    </source>
</evidence>
<dbReference type="InterPro" id="IPR053043">
    <property type="entry name" value="Ras-cAMP_regulatory"/>
</dbReference>
<keyword evidence="3" id="KW-1185">Reference proteome</keyword>
<sequence>MVATFPTPVLSVAPDAVRDLQGRDALSGLWTLFTKCKESLQEGRRLENISWRLWYREMMLESEDAALRRSGRGEELLFVDEKEKTDGLVEERVNVDALPSLESTTSSPPPPLVPPPAYSSSMAVSLSPSPSSMSPLPRGSSMTLFFIPFISSSFNSIFHSFICFHIFSLFVNSVSFPTRLPDRACIC</sequence>
<evidence type="ECO:0000313" key="3">
    <source>
        <dbReference type="Proteomes" id="UP000053424"/>
    </source>
</evidence>
<dbReference type="GO" id="GO:0005737">
    <property type="term" value="C:cytoplasm"/>
    <property type="evidence" value="ECO:0007669"/>
    <property type="project" value="TreeGrafter"/>
</dbReference>
<organism evidence="2 3">
    <name type="scientific">Hebeloma cylindrosporum</name>
    <dbReference type="NCBI Taxonomy" id="76867"/>
    <lineage>
        <taxon>Eukaryota</taxon>
        <taxon>Fungi</taxon>
        <taxon>Dikarya</taxon>
        <taxon>Basidiomycota</taxon>
        <taxon>Agaricomycotina</taxon>
        <taxon>Agaricomycetes</taxon>
        <taxon>Agaricomycetidae</taxon>
        <taxon>Agaricales</taxon>
        <taxon>Agaricineae</taxon>
        <taxon>Hymenogastraceae</taxon>
        <taxon>Hebeloma</taxon>
    </lineage>
</organism>
<dbReference type="PANTHER" id="PTHR28014">
    <property type="entry name" value="NEGATIVE REGULATOR OF RAS-CAMP PATHWAY"/>
    <property type="match status" value="1"/>
</dbReference>
<reference evidence="3" key="2">
    <citation type="submission" date="2015-01" db="EMBL/GenBank/DDBJ databases">
        <title>Evolutionary Origins and Diversification of the Mycorrhizal Mutualists.</title>
        <authorList>
            <consortium name="DOE Joint Genome Institute"/>
            <consortium name="Mycorrhizal Genomics Consortium"/>
            <person name="Kohler A."/>
            <person name="Kuo A."/>
            <person name="Nagy L.G."/>
            <person name="Floudas D."/>
            <person name="Copeland A."/>
            <person name="Barry K.W."/>
            <person name="Cichocki N."/>
            <person name="Veneault-Fourrey C."/>
            <person name="LaButti K."/>
            <person name="Lindquist E.A."/>
            <person name="Lipzen A."/>
            <person name="Lundell T."/>
            <person name="Morin E."/>
            <person name="Murat C."/>
            <person name="Riley R."/>
            <person name="Ohm R."/>
            <person name="Sun H."/>
            <person name="Tunlid A."/>
            <person name="Henrissat B."/>
            <person name="Grigoriev I.V."/>
            <person name="Hibbett D.S."/>
            <person name="Martin F."/>
        </authorList>
    </citation>
    <scope>NUCLEOTIDE SEQUENCE [LARGE SCALE GENOMIC DNA]</scope>
    <source>
        <strain evidence="3">h7</strain>
    </source>
</reference>
<proteinExistence type="predicted"/>
<dbReference type="Proteomes" id="UP000053424">
    <property type="component" value="Unassembled WGS sequence"/>
</dbReference>
<feature type="domain" description="Nitrogen regulatory protein areA GATA-like" evidence="1">
    <location>
        <begin position="29"/>
        <end position="56"/>
    </location>
</feature>
<protein>
    <recommendedName>
        <fullName evidence="1">Nitrogen regulatory protein areA GATA-like domain-containing protein</fullName>
    </recommendedName>
</protein>
<dbReference type="OrthoDB" id="515401at2759"/>
<dbReference type="Pfam" id="PF08550">
    <property type="entry name" value="GATA_AreA"/>
    <property type="match status" value="1"/>
</dbReference>